<keyword evidence="3" id="KW-0436">Ligase</keyword>
<accession>A0A9D1SXZ8</accession>
<dbReference type="Pfam" id="PF13193">
    <property type="entry name" value="AMP-binding_C"/>
    <property type="match status" value="1"/>
</dbReference>
<dbReference type="InterPro" id="IPR045851">
    <property type="entry name" value="AMP-bd_C_sf"/>
</dbReference>
<proteinExistence type="predicted"/>
<dbReference type="InterPro" id="IPR025110">
    <property type="entry name" value="AMP-bd_C"/>
</dbReference>
<sequence>MQTDCSAYCLIRQRLTQNPDFPAVTFRGRSMTRRALSDAVEALAAGLSERGVVQGDSVAIYLPNLPQAVVAFYALQKIGAVANMIHPLIPAEGVVKICRACGTRYIFLADVLAAEKLSALLNAGLTPIVCRFQDVLSFAEGVLFGLKTRKKLKNAPLRDCLSYRELLAHGKGQRVAEPVISSDDTAVYLHSGGTTGEPKTIELSHRALNELANSLQPVIEGEQIGSILAILPLFHGFGLGVCMHTALALGIDVHLVPRFSAKEVAAMIDKYRIGVLAGVPTMYEKLLEEPAFRKAELKSLQRLFCGGDKLNAAFKQKFDAFLAEKGVNAELQEGYGLTEVVTVCALTPRGDQSDGVGQPLKGMRVKVVDASGKELPAGEKGELLVLAPTRMKGYLNDPASTEASFVRDRDGIWVRTGDCCYLDDIGNIHFVERMKRTVKIAGVNVYPAEIERIVHTVPGVERCCVVDRIEGGKTLLDLYVIAERNVDRQILEKIDRKLMKYNRPSRIIYRQSFPTTAVGKIDYNALRRESEGTTNKVF</sequence>
<evidence type="ECO:0000259" key="2">
    <source>
        <dbReference type="Pfam" id="PF13193"/>
    </source>
</evidence>
<dbReference type="PROSITE" id="PS00455">
    <property type="entry name" value="AMP_BINDING"/>
    <property type="match status" value="1"/>
</dbReference>
<dbReference type="PANTHER" id="PTHR43767">
    <property type="entry name" value="LONG-CHAIN-FATTY-ACID--COA LIGASE"/>
    <property type="match status" value="1"/>
</dbReference>
<reference evidence="3" key="2">
    <citation type="journal article" date="2021" name="PeerJ">
        <title>Extensive microbial diversity within the chicken gut microbiome revealed by metagenomics and culture.</title>
        <authorList>
            <person name="Gilroy R."/>
            <person name="Ravi A."/>
            <person name="Getino M."/>
            <person name="Pursley I."/>
            <person name="Horton D.L."/>
            <person name="Alikhan N.F."/>
            <person name="Baker D."/>
            <person name="Gharbi K."/>
            <person name="Hall N."/>
            <person name="Watson M."/>
            <person name="Adriaenssens E.M."/>
            <person name="Foster-Nyarko E."/>
            <person name="Jarju S."/>
            <person name="Secka A."/>
            <person name="Antonio M."/>
            <person name="Oren A."/>
            <person name="Chaudhuri R.R."/>
            <person name="La Ragione R."/>
            <person name="Hildebrand F."/>
            <person name="Pallen M.J."/>
        </authorList>
    </citation>
    <scope>NUCLEOTIDE SEQUENCE</scope>
    <source>
        <strain evidence="3">23406</strain>
    </source>
</reference>
<dbReference type="Gene3D" id="3.40.50.12780">
    <property type="entry name" value="N-terminal domain of ligase-like"/>
    <property type="match status" value="1"/>
</dbReference>
<gene>
    <name evidence="3" type="ORF">IAB14_07280</name>
</gene>
<dbReference type="GO" id="GO:0016878">
    <property type="term" value="F:acid-thiol ligase activity"/>
    <property type="evidence" value="ECO:0007669"/>
    <property type="project" value="UniProtKB-ARBA"/>
</dbReference>
<dbReference type="Proteomes" id="UP000886891">
    <property type="component" value="Unassembled WGS sequence"/>
</dbReference>
<dbReference type="Pfam" id="PF00501">
    <property type="entry name" value="AMP-binding"/>
    <property type="match status" value="1"/>
</dbReference>
<evidence type="ECO:0000313" key="4">
    <source>
        <dbReference type="Proteomes" id="UP000886891"/>
    </source>
</evidence>
<dbReference type="InterPro" id="IPR050237">
    <property type="entry name" value="ATP-dep_AMP-bd_enzyme"/>
</dbReference>
<dbReference type="InterPro" id="IPR020845">
    <property type="entry name" value="AMP-binding_CS"/>
</dbReference>
<dbReference type="InterPro" id="IPR042099">
    <property type="entry name" value="ANL_N_sf"/>
</dbReference>
<feature type="domain" description="AMP-dependent synthetase/ligase" evidence="1">
    <location>
        <begin position="12"/>
        <end position="395"/>
    </location>
</feature>
<dbReference type="Gene3D" id="3.30.300.30">
    <property type="match status" value="1"/>
</dbReference>
<evidence type="ECO:0000259" key="1">
    <source>
        <dbReference type="Pfam" id="PF00501"/>
    </source>
</evidence>
<evidence type="ECO:0000313" key="3">
    <source>
        <dbReference type="EMBL" id="HIV00895.1"/>
    </source>
</evidence>
<organism evidence="3 4">
    <name type="scientific">Candidatus Stercoripulliclostridium merdipullorum</name>
    <dbReference type="NCBI Taxonomy" id="2840952"/>
    <lineage>
        <taxon>Bacteria</taxon>
        <taxon>Bacillati</taxon>
        <taxon>Bacillota</taxon>
        <taxon>Clostridia</taxon>
        <taxon>Eubacteriales</taxon>
        <taxon>Candidatus Stercoripulliclostridium</taxon>
    </lineage>
</organism>
<dbReference type="AlphaFoldDB" id="A0A9D1SXZ8"/>
<name>A0A9D1SXZ8_9FIRM</name>
<reference evidence="3" key="1">
    <citation type="submission" date="2020-10" db="EMBL/GenBank/DDBJ databases">
        <authorList>
            <person name="Gilroy R."/>
        </authorList>
    </citation>
    <scope>NUCLEOTIDE SEQUENCE</scope>
    <source>
        <strain evidence="3">23406</strain>
    </source>
</reference>
<feature type="domain" description="AMP-binding enzyme C-terminal" evidence="2">
    <location>
        <begin position="449"/>
        <end position="520"/>
    </location>
</feature>
<dbReference type="PANTHER" id="PTHR43767:SF1">
    <property type="entry name" value="NONRIBOSOMAL PEPTIDE SYNTHASE PES1 (EUROFUNG)-RELATED"/>
    <property type="match status" value="1"/>
</dbReference>
<protein>
    <submittedName>
        <fullName evidence="3">Acyl--CoA ligase</fullName>
    </submittedName>
</protein>
<dbReference type="InterPro" id="IPR000873">
    <property type="entry name" value="AMP-dep_synth/lig_dom"/>
</dbReference>
<dbReference type="SUPFAM" id="SSF56801">
    <property type="entry name" value="Acetyl-CoA synthetase-like"/>
    <property type="match status" value="1"/>
</dbReference>
<dbReference type="EMBL" id="DVOH01000058">
    <property type="protein sequence ID" value="HIV00895.1"/>
    <property type="molecule type" value="Genomic_DNA"/>
</dbReference>
<comment type="caution">
    <text evidence="3">The sequence shown here is derived from an EMBL/GenBank/DDBJ whole genome shotgun (WGS) entry which is preliminary data.</text>
</comment>